<feature type="domain" description="Nitroreductase" evidence="7">
    <location>
        <begin position="13"/>
        <end position="179"/>
    </location>
</feature>
<dbReference type="InterPro" id="IPR029479">
    <property type="entry name" value="Nitroreductase"/>
</dbReference>
<dbReference type="GO" id="GO:0034599">
    <property type="term" value="P:cellular response to oxidative stress"/>
    <property type="evidence" value="ECO:0007669"/>
    <property type="project" value="InterPro"/>
</dbReference>
<dbReference type="Gene3D" id="3.40.109.10">
    <property type="entry name" value="NADH Oxidase"/>
    <property type="match status" value="1"/>
</dbReference>
<comment type="similarity">
    <text evidence="3">Belongs to the nitroreductase family.</text>
</comment>
<dbReference type="EMBL" id="KZ613942">
    <property type="protein sequence ID" value="PMD43196.1"/>
    <property type="molecule type" value="Genomic_DNA"/>
</dbReference>
<gene>
    <name evidence="8" type="ORF">L207DRAFT_422956</name>
</gene>
<dbReference type="Proteomes" id="UP000235786">
    <property type="component" value="Unassembled WGS sequence"/>
</dbReference>
<dbReference type="PANTHER" id="PTHR43035">
    <property type="entry name" value="FATTY ACID REPRESSION MUTANT PROTEIN 2-RELATED"/>
    <property type="match status" value="1"/>
</dbReference>
<dbReference type="PANTHER" id="PTHR43035:SF1">
    <property type="entry name" value="FATTY ACID REPRESSION MUTANT PROTEIN 2-RELATED"/>
    <property type="match status" value="1"/>
</dbReference>
<evidence type="ECO:0000256" key="4">
    <source>
        <dbReference type="ARBA" id="ARBA00022490"/>
    </source>
</evidence>
<dbReference type="InterPro" id="IPR033877">
    <property type="entry name" value="Frm2/Hbn1"/>
</dbReference>
<dbReference type="OrthoDB" id="2138173at2759"/>
<dbReference type="STRING" id="1149755.A0A2J6RXF7"/>
<evidence type="ECO:0000256" key="2">
    <source>
        <dbReference type="ARBA" id="ARBA00004496"/>
    </source>
</evidence>
<evidence type="ECO:0000256" key="5">
    <source>
        <dbReference type="ARBA" id="ARBA00023002"/>
    </source>
</evidence>
<keyword evidence="6" id="KW-0539">Nucleus</keyword>
<protein>
    <submittedName>
        <fullName evidence="8">Nitroreductase</fullName>
    </submittedName>
</protein>
<evidence type="ECO:0000256" key="6">
    <source>
        <dbReference type="ARBA" id="ARBA00023242"/>
    </source>
</evidence>
<sequence>MTSSSLFLDALHERRSRYDLEKRSPIPDTRIQQIIREAILHVPSAYNSQSTRIVLLLEEEHDKLWEITKTVLKAIVPDGAYPITEKKLNGFKAAYGTILFFDDRDVVQSMQKKFPNFADKFPSWATESNAMHQYAIWVALQLEGLGCNLQHYNPLINAKVQSTWGLPDSWELKAQMVLGTATASAKTKTFLPVEDRFTTFGTGYEPT</sequence>
<reference evidence="8 9" key="1">
    <citation type="submission" date="2016-04" db="EMBL/GenBank/DDBJ databases">
        <title>A degradative enzymes factory behind the ericoid mycorrhizal symbiosis.</title>
        <authorList>
            <consortium name="DOE Joint Genome Institute"/>
            <person name="Martino E."/>
            <person name="Morin E."/>
            <person name="Grelet G."/>
            <person name="Kuo A."/>
            <person name="Kohler A."/>
            <person name="Daghino S."/>
            <person name="Barry K."/>
            <person name="Choi C."/>
            <person name="Cichocki N."/>
            <person name="Clum A."/>
            <person name="Copeland A."/>
            <person name="Hainaut M."/>
            <person name="Haridas S."/>
            <person name="Labutti K."/>
            <person name="Lindquist E."/>
            <person name="Lipzen A."/>
            <person name="Khouja H.-R."/>
            <person name="Murat C."/>
            <person name="Ohm R."/>
            <person name="Olson A."/>
            <person name="Spatafora J."/>
            <person name="Veneault-Fourrey C."/>
            <person name="Henrissat B."/>
            <person name="Grigoriev I."/>
            <person name="Martin F."/>
            <person name="Perotto S."/>
        </authorList>
    </citation>
    <scope>NUCLEOTIDE SEQUENCE [LARGE SCALE GENOMIC DNA]</scope>
    <source>
        <strain evidence="8 9">F</strain>
    </source>
</reference>
<dbReference type="CDD" id="cd02140">
    <property type="entry name" value="Frm2-like"/>
    <property type="match status" value="1"/>
</dbReference>
<evidence type="ECO:0000313" key="9">
    <source>
        <dbReference type="Proteomes" id="UP000235786"/>
    </source>
</evidence>
<keyword evidence="5" id="KW-0560">Oxidoreductase</keyword>
<accession>A0A2J6RXF7</accession>
<evidence type="ECO:0000256" key="1">
    <source>
        <dbReference type="ARBA" id="ARBA00004123"/>
    </source>
</evidence>
<dbReference type="FunFam" id="3.40.109.10:FF:000001">
    <property type="entry name" value="Nitroreductase family"/>
    <property type="match status" value="1"/>
</dbReference>
<dbReference type="GO" id="GO:0005737">
    <property type="term" value="C:cytoplasm"/>
    <property type="evidence" value="ECO:0007669"/>
    <property type="project" value="UniProtKB-SubCell"/>
</dbReference>
<organism evidence="8 9">
    <name type="scientific">Hyaloscypha variabilis (strain UAMH 11265 / GT02V1 / F)</name>
    <name type="common">Meliniomyces variabilis</name>
    <dbReference type="NCBI Taxonomy" id="1149755"/>
    <lineage>
        <taxon>Eukaryota</taxon>
        <taxon>Fungi</taxon>
        <taxon>Dikarya</taxon>
        <taxon>Ascomycota</taxon>
        <taxon>Pezizomycotina</taxon>
        <taxon>Leotiomycetes</taxon>
        <taxon>Helotiales</taxon>
        <taxon>Hyaloscyphaceae</taxon>
        <taxon>Hyaloscypha</taxon>
        <taxon>Hyaloscypha variabilis</taxon>
    </lineage>
</organism>
<proteinExistence type="inferred from homology"/>
<dbReference type="GO" id="GO:0016491">
    <property type="term" value="F:oxidoreductase activity"/>
    <property type="evidence" value="ECO:0007669"/>
    <property type="project" value="UniProtKB-KW"/>
</dbReference>
<name>A0A2J6RXF7_HYAVF</name>
<keyword evidence="9" id="KW-1185">Reference proteome</keyword>
<dbReference type="Pfam" id="PF00881">
    <property type="entry name" value="Nitroreductase"/>
    <property type="match status" value="1"/>
</dbReference>
<comment type="subcellular location">
    <subcellularLocation>
        <location evidence="2">Cytoplasm</location>
    </subcellularLocation>
    <subcellularLocation>
        <location evidence="1">Nucleus</location>
    </subcellularLocation>
</comment>
<evidence type="ECO:0000313" key="8">
    <source>
        <dbReference type="EMBL" id="PMD43196.1"/>
    </source>
</evidence>
<keyword evidence="4" id="KW-0963">Cytoplasm</keyword>
<dbReference type="AlphaFoldDB" id="A0A2J6RXF7"/>
<dbReference type="InterPro" id="IPR000415">
    <property type="entry name" value="Nitroreductase-like"/>
</dbReference>
<dbReference type="SUPFAM" id="SSF55469">
    <property type="entry name" value="FMN-dependent nitroreductase-like"/>
    <property type="match status" value="1"/>
</dbReference>
<evidence type="ECO:0000256" key="3">
    <source>
        <dbReference type="ARBA" id="ARBA00007118"/>
    </source>
</evidence>
<evidence type="ECO:0000259" key="7">
    <source>
        <dbReference type="Pfam" id="PF00881"/>
    </source>
</evidence>
<dbReference type="GO" id="GO:0005634">
    <property type="term" value="C:nucleus"/>
    <property type="evidence" value="ECO:0007669"/>
    <property type="project" value="UniProtKB-SubCell"/>
</dbReference>